<accession>A0ABU1M0B4</accession>
<evidence type="ECO:0000313" key="3">
    <source>
        <dbReference type="Proteomes" id="UP001264340"/>
    </source>
</evidence>
<protein>
    <submittedName>
        <fullName evidence="2">Uncharacterized protein</fullName>
    </submittedName>
</protein>
<proteinExistence type="predicted"/>
<dbReference type="EMBL" id="JAVDRP010000017">
    <property type="protein sequence ID" value="MDR6412301.1"/>
    <property type="molecule type" value="Genomic_DNA"/>
</dbReference>
<keyword evidence="1" id="KW-0812">Transmembrane</keyword>
<organism evidence="2 3">
    <name type="scientific">Paraburkholderia terricola</name>
    <dbReference type="NCBI Taxonomy" id="169427"/>
    <lineage>
        <taxon>Bacteria</taxon>
        <taxon>Pseudomonadati</taxon>
        <taxon>Pseudomonadota</taxon>
        <taxon>Betaproteobacteria</taxon>
        <taxon>Burkholderiales</taxon>
        <taxon>Burkholderiaceae</taxon>
        <taxon>Paraburkholderia</taxon>
    </lineage>
</organism>
<evidence type="ECO:0000256" key="1">
    <source>
        <dbReference type="SAM" id="Phobius"/>
    </source>
</evidence>
<sequence>MRRCYPTGLRLINFFFTAAWWTSTVIGAIVLNLFAAYAKDILDRALRAMSRKWATRSRRSREEFQRTVRELAASSAKRERFHREERRWRSNAIFYLLLTVALAALLVLGIELDLQQILEPSSFSASLAPHMFGKRGVGNVGVWFLGLGIMMAFGSFAQANAINDKLAASDRLREEGGTC</sequence>
<evidence type="ECO:0000313" key="2">
    <source>
        <dbReference type="EMBL" id="MDR6412301.1"/>
    </source>
</evidence>
<feature type="transmembrane region" description="Helical" evidence="1">
    <location>
        <begin position="140"/>
        <end position="162"/>
    </location>
</feature>
<reference evidence="2 3" key="1">
    <citation type="submission" date="2023-07" db="EMBL/GenBank/DDBJ databases">
        <title>Sorghum-associated microbial communities from plants grown in Nebraska, USA.</title>
        <authorList>
            <person name="Schachtman D."/>
        </authorList>
    </citation>
    <scope>NUCLEOTIDE SEQUENCE [LARGE SCALE GENOMIC DNA]</scope>
    <source>
        <strain evidence="2 3">DS1316</strain>
    </source>
</reference>
<dbReference type="Proteomes" id="UP001264340">
    <property type="component" value="Unassembled WGS sequence"/>
</dbReference>
<gene>
    <name evidence="2" type="ORF">J2804_005736</name>
</gene>
<keyword evidence="3" id="KW-1185">Reference proteome</keyword>
<feature type="transmembrane region" description="Helical" evidence="1">
    <location>
        <begin position="92"/>
        <end position="110"/>
    </location>
</feature>
<dbReference type="RefSeq" id="WP_310126168.1">
    <property type="nucleotide sequence ID" value="NZ_JAVDRP010000017.1"/>
</dbReference>
<keyword evidence="1" id="KW-0472">Membrane</keyword>
<keyword evidence="1" id="KW-1133">Transmembrane helix</keyword>
<feature type="transmembrane region" description="Helical" evidence="1">
    <location>
        <begin position="12"/>
        <end position="37"/>
    </location>
</feature>
<comment type="caution">
    <text evidence="2">The sequence shown here is derived from an EMBL/GenBank/DDBJ whole genome shotgun (WGS) entry which is preliminary data.</text>
</comment>
<name>A0ABU1M0B4_9BURK</name>